<evidence type="ECO:0000256" key="1">
    <source>
        <dbReference type="SAM" id="MobiDB-lite"/>
    </source>
</evidence>
<dbReference type="EMBL" id="VWYZ01000109">
    <property type="protein sequence ID" value="NXF19979.1"/>
    <property type="molecule type" value="Genomic_DNA"/>
</dbReference>
<dbReference type="PANTHER" id="PTHR48421:SF1">
    <property type="entry name" value="MYCBP-ASSOCIATED PROTEIN"/>
    <property type="match status" value="1"/>
</dbReference>
<organism evidence="2 3">
    <name type="scientific">Rhodinocichla rosea</name>
    <dbReference type="NCBI Taxonomy" id="58203"/>
    <lineage>
        <taxon>Eukaryota</taxon>
        <taxon>Metazoa</taxon>
        <taxon>Chordata</taxon>
        <taxon>Craniata</taxon>
        <taxon>Vertebrata</taxon>
        <taxon>Euteleostomi</taxon>
        <taxon>Archelosauria</taxon>
        <taxon>Archosauria</taxon>
        <taxon>Dinosauria</taxon>
        <taxon>Saurischia</taxon>
        <taxon>Theropoda</taxon>
        <taxon>Coelurosauria</taxon>
        <taxon>Aves</taxon>
        <taxon>Neognathae</taxon>
        <taxon>Neoaves</taxon>
        <taxon>Telluraves</taxon>
        <taxon>Australaves</taxon>
        <taxon>Passeriformes</taxon>
        <taxon>Thraupidae</taxon>
        <taxon>Rhodinocichla</taxon>
    </lineage>
</organism>
<protein>
    <submittedName>
        <fullName evidence="2">MYBPP protein</fullName>
    </submittedName>
</protein>
<dbReference type="InterPro" id="IPR013783">
    <property type="entry name" value="Ig-like_fold"/>
</dbReference>
<keyword evidence="3" id="KW-1185">Reference proteome</keyword>
<name>A0A7K8RQ85_9PASS</name>
<feature type="compositionally biased region" description="Polar residues" evidence="1">
    <location>
        <begin position="545"/>
        <end position="560"/>
    </location>
</feature>
<dbReference type="Pfam" id="PF14646">
    <property type="entry name" value="MYCBPAP"/>
    <property type="match status" value="1"/>
</dbReference>
<dbReference type="Proteomes" id="UP000574210">
    <property type="component" value="Unassembled WGS sequence"/>
</dbReference>
<dbReference type="InterPro" id="IPR032707">
    <property type="entry name" value="MYCBPAP"/>
</dbReference>
<evidence type="ECO:0000313" key="2">
    <source>
        <dbReference type="EMBL" id="NXF19979.1"/>
    </source>
</evidence>
<dbReference type="PANTHER" id="PTHR48421">
    <property type="entry name" value="MYCBP-ASSOCIATED PROTEIN"/>
    <property type="match status" value="1"/>
</dbReference>
<sequence length="655" mass="74446">VRKNYLVRKYRPKEVAHLVAHPVPPKAPRGPLTFPGSRQFDDGCQEILPHHILGSLQELRMEALAKRNTQLADAIKVPHPDVTAAALEEEHIGEEKEKAHQAQLAEHKAFQNWSRHMAMRKKQEKHLGEILHKPENELLMNVSDNYRQIQEERDLIDRSLPALFPGKGYRVGSEFWSLPEQIGDELTGLTLTLTRTECGNPEPLTHVGKPRTVQRETGLKPPKKIPYHLNWDKSLFLKHRRQELKSLLEELGFYKPDLEGLEVIGKGQPFTSVSTKAFLHTAISEEIEILDPLGDSFTEVPEAEKVPSLVFCGEPARWIKGITACRVIEIGIAARLTFETLASEKAESFLTVTNDGRASIWYNWMRLPQQIPSRETKGRRVPCFYFDTRPGVILPGETRRFSFIFKSERAGIFSEPWEFRTHPLLLGGALLQVTLWGIAVYEDKLADFREKLESELAAREGASIVKESLNELLKQIRTPERTPSPVDACVTEEELFHRKNPKLHYQHQVVKQLHKLWRQHLTVPSVLEEEVPLDQRSTAEDMEYQESTLEPPSVRSSTTELPCGKHTLEDAPREKSTEEAGPSGWNLSLEDFKQVGTSGLGVKTEQCSTAPVNFLSQAIMSISRKEQQEEALTQLNKAALELCVEQRPTQLDLLY</sequence>
<accession>A0A7K8RQ85</accession>
<comment type="caution">
    <text evidence="2">The sequence shown here is derived from an EMBL/GenBank/DDBJ whole genome shotgun (WGS) entry which is preliminary data.</text>
</comment>
<reference evidence="2 3" key="1">
    <citation type="submission" date="2019-09" db="EMBL/GenBank/DDBJ databases">
        <title>Bird 10,000 Genomes (B10K) Project - Family phase.</title>
        <authorList>
            <person name="Zhang G."/>
        </authorList>
    </citation>
    <scope>NUCLEOTIDE SEQUENCE [LARGE SCALE GENOMIC DNA]</scope>
    <source>
        <strain evidence="2">B10K-CU-031-12</strain>
        <tissue evidence="2">Muscle</tissue>
    </source>
</reference>
<dbReference type="Gene3D" id="2.60.40.10">
    <property type="entry name" value="Immunoglobulins"/>
    <property type="match status" value="1"/>
</dbReference>
<feature type="region of interest" description="Disordered" evidence="1">
    <location>
        <begin position="534"/>
        <end position="587"/>
    </location>
</feature>
<feature type="non-terminal residue" evidence="2">
    <location>
        <position position="1"/>
    </location>
</feature>
<gene>
    <name evidence="2" type="primary">Mycbpap</name>
    <name evidence="2" type="ORF">RHOROS_R13737</name>
</gene>
<proteinExistence type="predicted"/>
<feature type="non-terminal residue" evidence="2">
    <location>
        <position position="655"/>
    </location>
</feature>
<dbReference type="AlphaFoldDB" id="A0A7K8RQ85"/>
<feature type="compositionally biased region" description="Basic and acidic residues" evidence="1">
    <location>
        <begin position="566"/>
        <end position="578"/>
    </location>
</feature>
<evidence type="ECO:0000313" key="3">
    <source>
        <dbReference type="Proteomes" id="UP000574210"/>
    </source>
</evidence>